<keyword evidence="1" id="KW-0472">Membrane</keyword>
<keyword evidence="3" id="KW-1185">Reference proteome</keyword>
<comment type="caution">
    <text evidence="2">The sequence shown here is derived from an EMBL/GenBank/DDBJ whole genome shotgun (WGS) entry which is preliminary data.</text>
</comment>
<reference evidence="2 3" key="1">
    <citation type="submission" date="2016-07" db="EMBL/GenBank/DDBJ databases">
        <title>Pervasive Adenine N6-methylation of Active Genes in Fungi.</title>
        <authorList>
            <consortium name="DOE Joint Genome Institute"/>
            <person name="Mondo S.J."/>
            <person name="Dannebaum R.O."/>
            <person name="Kuo R.C."/>
            <person name="Labutti K."/>
            <person name="Haridas S."/>
            <person name="Kuo A."/>
            <person name="Salamov A."/>
            <person name="Ahrendt S.R."/>
            <person name="Lipzen A."/>
            <person name="Sullivan W."/>
            <person name="Andreopoulos W.B."/>
            <person name="Clum A."/>
            <person name="Lindquist E."/>
            <person name="Daum C."/>
            <person name="Ramamoorthy G.K."/>
            <person name="Gryganskyi A."/>
            <person name="Culley D."/>
            <person name="Magnuson J.K."/>
            <person name="James T.Y."/>
            <person name="O'Malley M.A."/>
            <person name="Stajich J.E."/>
            <person name="Spatafora J.W."/>
            <person name="Visel A."/>
            <person name="Grigoriev I.V."/>
        </authorList>
    </citation>
    <scope>NUCLEOTIDE SEQUENCE [LARGE SCALE GENOMIC DNA]</scope>
    <source>
        <strain evidence="2 3">NRRL 1336</strain>
    </source>
</reference>
<dbReference type="AlphaFoldDB" id="A0A1X2I3T9"/>
<evidence type="ECO:0000313" key="3">
    <source>
        <dbReference type="Proteomes" id="UP000193560"/>
    </source>
</evidence>
<dbReference type="EMBL" id="MCGE01000030">
    <property type="protein sequence ID" value="ORZ08625.1"/>
    <property type="molecule type" value="Genomic_DNA"/>
</dbReference>
<organism evidence="2 3">
    <name type="scientific">Absidia repens</name>
    <dbReference type="NCBI Taxonomy" id="90262"/>
    <lineage>
        <taxon>Eukaryota</taxon>
        <taxon>Fungi</taxon>
        <taxon>Fungi incertae sedis</taxon>
        <taxon>Mucoromycota</taxon>
        <taxon>Mucoromycotina</taxon>
        <taxon>Mucoromycetes</taxon>
        <taxon>Mucorales</taxon>
        <taxon>Cunninghamellaceae</taxon>
        <taxon>Absidia</taxon>
    </lineage>
</organism>
<accession>A0A1X2I3T9</accession>
<keyword evidence="1" id="KW-1133">Transmembrane helix</keyword>
<dbReference type="Proteomes" id="UP000193560">
    <property type="component" value="Unassembled WGS sequence"/>
</dbReference>
<evidence type="ECO:0000256" key="1">
    <source>
        <dbReference type="SAM" id="Phobius"/>
    </source>
</evidence>
<gene>
    <name evidence="2" type="ORF">BCR42DRAFT_424558</name>
</gene>
<name>A0A1X2I3T9_9FUNG</name>
<keyword evidence="1" id="KW-0812">Transmembrane</keyword>
<feature type="transmembrane region" description="Helical" evidence="1">
    <location>
        <begin position="6"/>
        <end position="25"/>
    </location>
</feature>
<proteinExistence type="predicted"/>
<feature type="non-terminal residue" evidence="2">
    <location>
        <position position="51"/>
    </location>
</feature>
<sequence>MSKKNWVSSNMFIIIYNINMMRFHLVRTKLMYQTRLKTYKCQRQHKGNSVV</sequence>
<evidence type="ECO:0000313" key="2">
    <source>
        <dbReference type="EMBL" id="ORZ08625.1"/>
    </source>
</evidence>
<protein>
    <submittedName>
        <fullName evidence="2">Uncharacterized protein</fullName>
    </submittedName>
</protein>